<sequence>MSSSTDFRSYEERMCTQFALLYPLRAGLFGVKSGSSTSLPAPNKLEPRPVAMRERAHQLCRRRGSSMSELDKVQIQQLERGRLDERRDAQQQRTSGYDTAPHSPALHRRAFLDSADNVRGSIGDLMNLKQYGSVWSVRSATESIAHAVPLATVTPRRMAEPTSEEPPRHEPAAAAAAAATPVALKKPVPLPRSVSPAPPEMLQVARASKMMTTVQRTERLSRLIRDTNSDSVKRKTVSSLQPAWWA</sequence>
<evidence type="ECO:0000256" key="1">
    <source>
        <dbReference type="SAM" id="MobiDB-lite"/>
    </source>
</evidence>
<proteinExistence type="predicted"/>
<accession>A0A8S1E0Y4</accession>
<dbReference type="EMBL" id="CADEPI010000450">
    <property type="protein sequence ID" value="CAB3386059.1"/>
    <property type="molecule type" value="Genomic_DNA"/>
</dbReference>
<feature type="region of interest" description="Disordered" evidence="1">
    <location>
        <begin position="156"/>
        <end position="180"/>
    </location>
</feature>
<dbReference type="AlphaFoldDB" id="A0A8S1E0Y4"/>
<gene>
    <name evidence="2" type="ORF">CLODIP_2_CD15025</name>
</gene>
<dbReference type="Proteomes" id="UP000494165">
    <property type="component" value="Unassembled WGS sequence"/>
</dbReference>
<evidence type="ECO:0000313" key="3">
    <source>
        <dbReference type="Proteomes" id="UP000494165"/>
    </source>
</evidence>
<reference evidence="2 3" key="1">
    <citation type="submission" date="2020-04" db="EMBL/GenBank/DDBJ databases">
        <authorList>
            <person name="Alioto T."/>
            <person name="Alioto T."/>
            <person name="Gomez Garrido J."/>
        </authorList>
    </citation>
    <scope>NUCLEOTIDE SEQUENCE [LARGE SCALE GENOMIC DNA]</scope>
</reference>
<evidence type="ECO:0000313" key="2">
    <source>
        <dbReference type="EMBL" id="CAB3386059.1"/>
    </source>
</evidence>
<name>A0A8S1E0Y4_9INSE</name>
<organism evidence="2 3">
    <name type="scientific">Cloeon dipterum</name>
    <dbReference type="NCBI Taxonomy" id="197152"/>
    <lineage>
        <taxon>Eukaryota</taxon>
        <taxon>Metazoa</taxon>
        <taxon>Ecdysozoa</taxon>
        <taxon>Arthropoda</taxon>
        <taxon>Hexapoda</taxon>
        <taxon>Insecta</taxon>
        <taxon>Pterygota</taxon>
        <taxon>Palaeoptera</taxon>
        <taxon>Ephemeroptera</taxon>
        <taxon>Pisciforma</taxon>
        <taxon>Baetidae</taxon>
        <taxon>Cloeon</taxon>
    </lineage>
</organism>
<feature type="compositionally biased region" description="Basic and acidic residues" evidence="1">
    <location>
        <begin position="79"/>
        <end position="90"/>
    </location>
</feature>
<feature type="region of interest" description="Disordered" evidence="1">
    <location>
        <begin position="60"/>
        <end position="107"/>
    </location>
</feature>
<protein>
    <submittedName>
        <fullName evidence="2">Uncharacterized protein</fullName>
    </submittedName>
</protein>
<dbReference type="OrthoDB" id="7314963at2759"/>
<keyword evidence="3" id="KW-1185">Reference proteome</keyword>
<comment type="caution">
    <text evidence="2">The sequence shown here is derived from an EMBL/GenBank/DDBJ whole genome shotgun (WGS) entry which is preliminary data.</text>
</comment>